<dbReference type="EMBL" id="WMJX01000049">
    <property type="protein sequence ID" value="MTG99192.1"/>
    <property type="molecule type" value="Genomic_DNA"/>
</dbReference>
<comment type="caution">
    <text evidence="1">The sequence shown here is derived from an EMBL/GenBank/DDBJ whole genome shotgun (WGS) entry which is preliminary data.</text>
</comment>
<keyword evidence="2" id="KW-1185">Reference proteome</keyword>
<reference evidence="1 2" key="1">
    <citation type="submission" date="2019-11" db="EMBL/GenBank/DDBJ databases">
        <title>Genome of Strain BIT-d1.</title>
        <authorList>
            <person name="Yang Y."/>
        </authorList>
    </citation>
    <scope>NUCLEOTIDE SEQUENCE [LARGE SCALE GENOMIC DNA]</scope>
    <source>
        <strain evidence="1 2">BIT-d1</strain>
    </source>
</reference>
<dbReference type="Proteomes" id="UP000438760">
    <property type="component" value="Unassembled WGS sequence"/>
</dbReference>
<organism evidence="1 2">
    <name type="scientific">Myroides albus</name>
    <dbReference type="NCBI Taxonomy" id="2562892"/>
    <lineage>
        <taxon>Bacteria</taxon>
        <taxon>Pseudomonadati</taxon>
        <taxon>Bacteroidota</taxon>
        <taxon>Flavobacteriia</taxon>
        <taxon>Flavobacteriales</taxon>
        <taxon>Flavobacteriaceae</taxon>
        <taxon>Myroides</taxon>
    </lineage>
</organism>
<evidence type="ECO:0000313" key="2">
    <source>
        <dbReference type="Proteomes" id="UP000438760"/>
    </source>
</evidence>
<accession>A0A6I3LT96</accession>
<sequence>MHIDLENKKAILKDEAQYHLGDKNQVLLGKIIKSEIVDTNFLYAKY</sequence>
<dbReference type="AlphaFoldDB" id="A0A6I3LT96"/>
<evidence type="ECO:0000313" key="1">
    <source>
        <dbReference type="EMBL" id="MTG99192.1"/>
    </source>
</evidence>
<gene>
    <name evidence="1" type="ORF">GJV76_13830</name>
</gene>
<protein>
    <submittedName>
        <fullName evidence="1">Uncharacterized protein</fullName>
    </submittedName>
</protein>
<proteinExistence type="predicted"/>
<name>A0A6I3LT96_9FLAO</name>
<dbReference type="RefSeq" id="WP_155093194.1">
    <property type="nucleotide sequence ID" value="NZ_CP102754.1"/>
</dbReference>